<feature type="binding site" evidence="9">
    <location>
        <position position="104"/>
    </location>
    <ligand>
        <name>UDP-alpha-D-glucose</name>
        <dbReference type="ChEBI" id="CHEBI:58885"/>
    </ligand>
</feature>
<organism evidence="13 14">
    <name type="scientific">Cuscuta epithymum</name>
    <dbReference type="NCBI Taxonomy" id="186058"/>
    <lineage>
        <taxon>Eukaryota</taxon>
        <taxon>Viridiplantae</taxon>
        <taxon>Streptophyta</taxon>
        <taxon>Embryophyta</taxon>
        <taxon>Tracheophyta</taxon>
        <taxon>Spermatophyta</taxon>
        <taxon>Magnoliopsida</taxon>
        <taxon>eudicotyledons</taxon>
        <taxon>Gunneridae</taxon>
        <taxon>Pentapetalae</taxon>
        <taxon>asterids</taxon>
        <taxon>lamiids</taxon>
        <taxon>Solanales</taxon>
        <taxon>Convolvulaceae</taxon>
        <taxon>Cuscuteae</taxon>
        <taxon>Cuscuta</taxon>
        <taxon>Cuscuta subgen. Cuscuta</taxon>
    </lineage>
</organism>
<reference evidence="13" key="1">
    <citation type="submission" date="2022-07" db="EMBL/GenBank/DDBJ databases">
        <authorList>
            <person name="Macas J."/>
            <person name="Novak P."/>
            <person name="Neumann P."/>
        </authorList>
    </citation>
    <scope>NUCLEOTIDE SEQUENCE</scope>
</reference>
<dbReference type="Pfam" id="PF03552">
    <property type="entry name" value="Cellulose_synt"/>
    <property type="match status" value="2"/>
</dbReference>
<gene>
    <name evidence="12" type="ORF">CEPIT_LOCUS16138</name>
    <name evidence="13" type="ORF">CEPIT_LOCUS42478</name>
</gene>
<feature type="binding site" evidence="10">
    <location>
        <position position="259"/>
    </location>
    <ligand>
        <name>Mn(2+)</name>
        <dbReference type="ChEBI" id="CHEBI:29035"/>
    </ligand>
</feature>
<evidence type="ECO:0008006" key="15">
    <source>
        <dbReference type="Google" id="ProtNLM"/>
    </source>
</evidence>
<dbReference type="Proteomes" id="UP001152523">
    <property type="component" value="Unassembled WGS sequence"/>
</dbReference>
<keyword evidence="14" id="KW-1185">Reference proteome</keyword>
<comment type="caution">
    <text evidence="13">The sequence shown here is derived from an EMBL/GenBank/DDBJ whole genome shotgun (WGS) entry which is preliminary data.</text>
</comment>
<name>A0AAV0GCS2_9ASTE</name>
<keyword evidence="3" id="KW-0808">Transferase</keyword>
<evidence type="ECO:0000256" key="10">
    <source>
        <dbReference type="PIRSR" id="PIRSR605150-3"/>
    </source>
</evidence>
<dbReference type="GO" id="GO:0016760">
    <property type="term" value="F:cellulose synthase (UDP-forming) activity"/>
    <property type="evidence" value="ECO:0007669"/>
    <property type="project" value="InterPro"/>
</dbReference>
<feature type="active site" evidence="8">
    <location>
        <position position="133"/>
    </location>
</feature>
<proteinExistence type="predicted"/>
<feature type="transmembrane region" description="Helical" evidence="11">
    <location>
        <begin position="639"/>
        <end position="665"/>
    </location>
</feature>
<evidence type="ECO:0000256" key="7">
    <source>
        <dbReference type="ARBA" id="ARBA00023316"/>
    </source>
</evidence>
<dbReference type="GO" id="GO:0030244">
    <property type="term" value="P:cellulose biosynthetic process"/>
    <property type="evidence" value="ECO:0007669"/>
    <property type="project" value="InterPro"/>
</dbReference>
<dbReference type="Gene3D" id="3.90.550.10">
    <property type="entry name" value="Spore Coat Polysaccharide Biosynthesis Protein SpsA, Chain A"/>
    <property type="match status" value="2"/>
</dbReference>
<dbReference type="InterPro" id="IPR005150">
    <property type="entry name" value="Cellulose_synth"/>
</dbReference>
<dbReference type="InterPro" id="IPR029044">
    <property type="entry name" value="Nucleotide-diphossugar_trans"/>
</dbReference>
<keyword evidence="6 11" id="KW-0472">Membrane</keyword>
<feature type="active site" evidence="8">
    <location>
        <position position="444"/>
    </location>
</feature>
<dbReference type="SUPFAM" id="SSF53448">
    <property type="entry name" value="Nucleotide-diphospho-sugar transferases"/>
    <property type="match status" value="1"/>
</dbReference>
<dbReference type="GO" id="GO:0071555">
    <property type="term" value="P:cell wall organization"/>
    <property type="evidence" value="ECO:0007669"/>
    <property type="project" value="UniProtKB-KW"/>
</dbReference>
<dbReference type="PANTHER" id="PTHR13301">
    <property type="entry name" value="X-BOX TRANSCRIPTION FACTOR-RELATED"/>
    <property type="match status" value="1"/>
</dbReference>
<evidence type="ECO:0000256" key="4">
    <source>
        <dbReference type="ARBA" id="ARBA00022692"/>
    </source>
</evidence>
<evidence type="ECO:0000256" key="2">
    <source>
        <dbReference type="ARBA" id="ARBA00022676"/>
    </source>
</evidence>
<dbReference type="EMBL" id="CAMAPF010001085">
    <property type="protein sequence ID" value="CAH9145775.1"/>
    <property type="molecule type" value="Genomic_DNA"/>
</dbReference>
<evidence type="ECO:0000256" key="11">
    <source>
        <dbReference type="SAM" id="Phobius"/>
    </source>
</evidence>
<evidence type="ECO:0000256" key="5">
    <source>
        <dbReference type="ARBA" id="ARBA00022989"/>
    </source>
</evidence>
<feature type="binding site" evidence="10">
    <location>
        <position position="283"/>
    </location>
    <ligand>
        <name>Mn(2+)</name>
        <dbReference type="ChEBI" id="CHEBI:29035"/>
    </ligand>
</feature>
<dbReference type="EMBL" id="CAMAPF010000117">
    <property type="protein sequence ID" value="CAH9102827.1"/>
    <property type="molecule type" value="Genomic_DNA"/>
</dbReference>
<comment type="subcellular location">
    <subcellularLocation>
        <location evidence="1">Endomembrane system</location>
        <topology evidence="1">Multi-pass membrane protein</topology>
    </subcellularLocation>
</comment>
<keyword evidence="5 11" id="KW-1133">Transmembrane helix</keyword>
<accession>A0AAV0GCS2</accession>
<keyword evidence="2" id="KW-0328">Glycosyltransferase</keyword>
<evidence type="ECO:0000256" key="3">
    <source>
        <dbReference type="ARBA" id="ARBA00022679"/>
    </source>
</evidence>
<dbReference type="GO" id="GO:0012505">
    <property type="term" value="C:endomembrane system"/>
    <property type="evidence" value="ECO:0007669"/>
    <property type="project" value="UniProtKB-SubCell"/>
</dbReference>
<evidence type="ECO:0000256" key="8">
    <source>
        <dbReference type="PIRSR" id="PIRSR605150-1"/>
    </source>
</evidence>
<feature type="transmembrane region" description="Helical" evidence="11">
    <location>
        <begin position="677"/>
        <end position="695"/>
    </location>
</feature>
<feature type="transmembrane region" description="Helical" evidence="11">
    <location>
        <begin position="707"/>
        <end position="729"/>
    </location>
</feature>
<sequence length="733" mass="83063">MEYLPLHRCKVHKWQAFIHRAHAFIHTAALLSIFYYRLSSPFLPAALPWLLVSVSEIFLSFLWLSSAAFTWRPVTRTVFPERLPPGNELPGIDVFVCTADPKREPALGVMNTVLSVMALDYPPEKLSVYLSDDAGASATRRSLRETWWFARTWVRFCREFRVRSTCPEAFLSDPLAGTDAGAEFLEETERIKSEYEKFKEQLRVIGESKEMDMNAQNHSSSVEIIGEGSFDAANGSKDDMPLVVYVSREKRPLHSHHFKAGALNVLLRVSGMLSNSPYILVLDCDMYSNDPSSARQAMCFHLDPAISSSLAFVQFPQKFHNLSSNDIYTSALASIFEVKWRGMDGLRGPIMSGTCFYIKRRALYNGANIIKKGMDISDLKDCFGHSNEFTSSLTRSSHRNSVRGNTEWTNTLLKETHFVASCGYEKDAQWGKDIGFMYNSVVEDYSTGFMLHCRGWISVFCNPNRAAFLGSTTTNLNDTLIQGTRWNSGLLDCFLSRFCPLIYGLPRLPLLECLCYTHLASQPLYCLPAWCLATVPQICLLIGLPIYPKASSPWFIIYSFAFISPLAKYLWDVLITGGTIQTWWNEWRMWMIKSITAYFYGSLDAILKLCGIRKANFIPTCKVVDDEQMRRYRDGIFDFQASSSLFLVPLVALVILNMVSLTWGIAKLIVVGGWNEFSGQIFLSFFILLVNYPLVEGMTFRKDKGGISLHMTLLSALYALVFVIFSVAFCYVY</sequence>
<evidence type="ECO:0000256" key="1">
    <source>
        <dbReference type="ARBA" id="ARBA00004127"/>
    </source>
</evidence>
<evidence type="ECO:0000313" key="12">
    <source>
        <dbReference type="EMBL" id="CAH9102827.1"/>
    </source>
</evidence>
<evidence type="ECO:0000256" key="9">
    <source>
        <dbReference type="PIRSR" id="PIRSR605150-2"/>
    </source>
</evidence>
<dbReference type="AlphaFoldDB" id="A0AAV0GCS2"/>
<evidence type="ECO:0000256" key="6">
    <source>
        <dbReference type="ARBA" id="ARBA00023136"/>
    </source>
</evidence>
<keyword evidence="7" id="KW-0961">Cell wall biogenesis/degradation</keyword>
<keyword evidence="4 11" id="KW-0812">Transmembrane</keyword>
<evidence type="ECO:0000313" key="14">
    <source>
        <dbReference type="Proteomes" id="UP001152523"/>
    </source>
</evidence>
<dbReference type="GO" id="GO:0016020">
    <property type="term" value="C:membrane"/>
    <property type="evidence" value="ECO:0007669"/>
    <property type="project" value="InterPro"/>
</dbReference>
<protein>
    <recommendedName>
        <fullName evidence="15">Cellulose synthase-like protein G2</fullName>
    </recommendedName>
</protein>
<feature type="binding site" evidence="9">
    <location>
        <position position="133"/>
    </location>
    <ligand>
        <name>UDP-alpha-D-glucose</name>
        <dbReference type="ChEBI" id="CHEBI:58885"/>
    </ligand>
</feature>
<evidence type="ECO:0000313" key="13">
    <source>
        <dbReference type="EMBL" id="CAH9145775.1"/>
    </source>
</evidence>